<reference evidence="2" key="1">
    <citation type="submission" date="2022-07" db="EMBL/GenBank/DDBJ databases">
        <title>Enhanced cultured diversity of the mouse gut microbiota enables custom-made synthetic communities.</title>
        <authorList>
            <person name="Afrizal A."/>
        </authorList>
    </citation>
    <scope>NUCLEOTIDE SEQUENCE</scope>
    <source>
        <strain evidence="2">DSM 29482</strain>
    </source>
</reference>
<proteinExistence type="predicted"/>
<evidence type="ECO:0000313" key="2">
    <source>
        <dbReference type="EMBL" id="MCR2042832.1"/>
    </source>
</evidence>
<keyword evidence="3" id="KW-1185">Reference proteome</keyword>
<sequence>MNYTVLVYFLLLALGAIISHKGLISDNFSKKLGPIQNFCLLFLLFTMGVRIGLDKKVISSFFQIGAKATVLAVFSILFSIILVRLVRNMVLRDEGEVNEP</sequence>
<dbReference type="EMBL" id="JANJZL010000001">
    <property type="protein sequence ID" value="MCR2042832.1"/>
    <property type="molecule type" value="Genomic_DNA"/>
</dbReference>
<protein>
    <recommendedName>
        <fullName evidence="4">DUF340 domain-containing protein</fullName>
    </recommendedName>
</protein>
<gene>
    <name evidence="2" type="ORF">NSA23_01750</name>
</gene>
<keyword evidence="1" id="KW-0812">Transmembrane</keyword>
<accession>A0A9X2MD72</accession>
<evidence type="ECO:0000256" key="1">
    <source>
        <dbReference type="SAM" id="Phobius"/>
    </source>
</evidence>
<evidence type="ECO:0000313" key="3">
    <source>
        <dbReference type="Proteomes" id="UP001142078"/>
    </source>
</evidence>
<keyword evidence="1" id="KW-1133">Transmembrane helix</keyword>
<feature type="transmembrane region" description="Helical" evidence="1">
    <location>
        <begin position="65"/>
        <end position="86"/>
    </location>
</feature>
<evidence type="ECO:0008006" key="4">
    <source>
        <dbReference type="Google" id="ProtNLM"/>
    </source>
</evidence>
<feature type="transmembrane region" description="Helical" evidence="1">
    <location>
        <begin position="35"/>
        <end position="53"/>
    </location>
</feature>
<dbReference type="Proteomes" id="UP001142078">
    <property type="component" value="Unassembled WGS sequence"/>
</dbReference>
<dbReference type="AlphaFoldDB" id="A0A9X2MD72"/>
<keyword evidence="1" id="KW-0472">Membrane</keyword>
<organism evidence="2 3">
    <name type="scientific">Anaerosalibacter massiliensis</name>
    <dbReference type="NCBI Taxonomy" id="1347392"/>
    <lineage>
        <taxon>Bacteria</taxon>
        <taxon>Bacillati</taxon>
        <taxon>Bacillota</taxon>
        <taxon>Tissierellia</taxon>
        <taxon>Tissierellales</taxon>
        <taxon>Sporanaerobacteraceae</taxon>
        <taxon>Anaerosalibacter</taxon>
    </lineage>
</organism>
<dbReference type="OrthoDB" id="1958093at2"/>
<comment type="caution">
    <text evidence="2">The sequence shown here is derived from an EMBL/GenBank/DDBJ whole genome shotgun (WGS) entry which is preliminary data.</text>
</comment>
<name>A0A9X2MD72_9FIRM</name>
<dbReference type="RefSeq" id="WP_050069795.1">
    <property type="nucleotide sequence ID" value="NZ_CABKTM010000043.1"/>
</dbReference>